<name>A0ABV7QR13_9PSEU</name>
<evidence type="ECO:0000313" key="2">
    <source>
        <dbReference type="EMBL" id="MFC3514307.1"/>
    </source>
</evidence>
<dbReference type="EC" id="1.-.-.-" evidence="2"/>
<keyword evidence="2" id="KW-0560">Oxidoreductase</keyword>
<organism evidence="2 3">
    <name type="scientific">Amycolatopsis halotolerans</name>
    <dbReference type="NCBI Taxonomy" id="330083"/>
    <lineage>
        <taxon>Bacteria</taxon>
        <taxon>Bacillati</taxon>
        <taxon>Actinomycetota</taxon>
        <taxon>Actinomycetes</taxon>
        <taxon>Pseudonocardiales</taxon>
        <taxon>Pseudonocardiaceae</taxon>
        <taxon>Amycolatopsis</taxon>
    </lineage>
</organism>
<evidence type="ECO:0000313" key="3">
    <source>
        <dbReference type="Proteomes" id="UP001595764"/>
    </source>
</evidence>
<evidence type="ECO:0000259" key="1">
    <source>
        <dbReference type="Pfam" id="PF09995"/>
    </source>
</evidence>
<proteinExistence type="predicted"/>
<comment type="caution">
    <text evidence="2">The sequence shown here is derived from an EMBL/GenBank/DDBJ whole genome shotgun (WGS) entry which is preliminary data.</text>
</comment>
<dbReference type="GO" id="GO:0016491">
    <property type="term" value="F:oxidoreductase activity"/>
    <property type="evidence" value="ECO:0007669"/>
    <property type="project" value="UniProtKB-KW"/>
</dbReference>
<dbReference type="PANTHER" id="PTHR36151:SF3">
    <property type="entry name" value="ER-BOUND OXYGENASE MPAB_MPAB'_RUBBER OXYGENASE CATALYTIC DOMAIN-CONTAINING PROTEIN"/>
    <property type="match status" value="1"/>
</dbReference>
<dbReference type="PANTHER" id="PTHR36151">
    <property type="entry name" value="BLR2777 PROTEIN"/>
    <property type="match status" value="1"/>
</dbReference>
<dbReference type="EMBL" id="JBHRWI010000039">
    <property type="protein sequence ID" value="MFC3514307.1"/>
    <property type="molecule type" value="Genomic_DNA"/>
</dbReference>
<protein>
    <submittedName>
        <fullName evidence="2">Oxygenase MpaB family protein</fullName>
        <ecNumber evidence="2">1.-.-.-</ecNumber>
    </submittedName>
</protein>
<gene>
    <name evidence="2" type="ORF">ACFORO_29350</name>
</gene>
<feature type="domain" description="ER-bound oxygenase mpaB/mpaB'/Rubber oxygenase catalytic" evidence="1">
    <location>
        <begin position="14"/>
        <end position="248"/>
    </location>
</feature>
<dbReference type="Proteomes" id="UP001595764">
    <property type="component" value="Unassembled WGS sequence"/>
</dbReference>
<keyword evidence="3" id="KW-1185">Reference proteome</keyword>
<dbReference type="InterPro" id="IPR018713">
    <property type="entry name" value="MPAB/Lcp_cat_dom"/>
</dbReference>
<reference evidence="3" key="1">
    <citation type="journal article" date="2019" name="Int. J. Syst. Evol. Microbiol.">
        <title>The Global Catalogue of Microorganisms (GCM) 10K type strain sequencing project: providing services to taxonomists for standard genome sequencing and annotation.</title>
        <authorList>
            <consortium name="The Broad Institute Genomics Platform"/>
            <consortium name="The Broad Institute Genome Sequencing Center for Infectious Disease"/>
            <person name="Wu L."/>
            <person name="Ma J."/>
        </authorList>
    </citation>
    <scope>NUCLEOTIDE SEQUENCE [LARGE SCALE GENOMIC DNA]</scope>
    <source>
        <strain evidence="3">CGMCC 4.7682</strain>
    </source>
</reference>
<dbReference type="RefSeq" id="WP_377872239.1">
    <property type="nucleotide sequence ID" value="NZ_JBHMAY010000037.1"/>
</dbReference>
<sequence>MANPEPLGAGSVLWDVAGELRAFLVIPSTLLLQVMHPVVGAAVSAHSAFRTDQWGRASRTSDSMLRYIYGGELALAEARRLRELHKPFQGVDEHGRRYHALNGAAYAWVNATLAERYLTSCALFGPKLSVRQQERLYADSVQLGHVLGVPGREMPPTLSEFRYYFATMIRERLERSDAALAVLSDLRDPPPPPAVPPALWRWPGRVLGRAAGFLTVGTLPPEVRDLLELRWTPADQHRFDRFAAGVRTWAPWLPERLRYVPAVRRTLRRAAREGDSRTARVADESGSE</sequence>
<accession>A0ABV7QR13</accession>
<dbReference type="Pfam" id="PF09995">
    <property type="entry name" value="MPAB_Lcp_cat"/>
    <property type="match status" value="1"/>
</dbReference>